<dbReference type="Gene3D" id="2.30.42.10">
    <property type="match status" value="1"/>
</dbReference>
<comment type="similarity">
    <text evidence="1 5">Belongs to the peptidase S41A family.</text>
</comment>
<dbReference type="Pfam" id="PF13180">
    <property type="entry name" value="PDZ_2"/>
    <property type="match status" value="1"/>
</dbReference>
<dbReference type="PROSITE" id="PS50106">
    <property type="entry name" value="PDZ"/>
    <property type="match status" value="1"/>
</dbReference>
<dbReference type="Gene3D" id="3.30.750.44">
    <property type="match status" value="1"/>
</dbReference>
<protein>
    <submittedName>
        <fullName evidence="7">S41 family peptidase</fullName>
    </submittedName>
</protein>
<dbReference type="NCBIfam" id="TIGR00225">
    <property type="entry name" value="prc"/>
    <property type="match status" value="1"/>
</dbReference>
<accession>A0ABT8F7D9</accession>
<keyword evidence="8" id="KW-1185">Reference proteome</keyword>
<dbReference type="InterPro" id="IPR001478">
    <property type="entry name" value="PDZ"/>
</dbReference>
<dbReference type="SMART" id="SM00245">
    <property type="entry name" value="TSPc"/>
    <property type="match status" value="1"/>
</dbReference>
<dbReference type="InterPro" id="IPR005151">
    <property type="entry name" value="Tail-specific_protease"/>
</dbReference>
<evidence type="ECO:0000256" key="3">
    <source>
        <dbReference type="ARBA" id="ARBA00022801"/>
    </source>
</evidence>
<keyword evidence="3 5" id="KW-0378">Hydrolase</keyword>
<keyword evidence="2 5" id="KW-0645">Protease</keyword>
<evidence type="ECO:0000259" key="6">
    <source>
        <dbReference type="PROSITE" id="PS50106"/>
    </source>
</evidence>
<comment type="caution">
    <text evidence="7">The sequence shown here is derived from an EMBL/GenBank/DDBJ whole genome shotgun (WGS) entry which is preliminary data.</text>
</comment>
<dbReference type="InterPro" id="IPR036034">
    <property type="entry name" value="PDZ_sf"/>
</dbReference>
<dbReference type="InterPro" id="IPR004447">
    <property type="entry name" value="Peptidase_S41A"/>
</dbReference>
<dbReference type="CDD" id="cd06782">
    <property type="entry name" value="cpPDZ_CPP-like"/>
    <property type="match status" value="1"/>
</dbReference>
<proteinExistence type="inferred from homology"/>
<name>A0ABT8F7D9_9BACT</name>
<evidence type="ECO:0000256" key="4">
    <source>
        <dbReference type="ARBA" id="ARBA00022825"/>
    </source>
</evidence>
<dbReference type="PANTHER" id="PTHR32060">
    <property type="entry name" value="TAIL-SPECIFIC PROTEASE"/>
    <property type="match status" value="1"/>
</dbReference>
<sequence length="539" mass="59461">MGEIKNSKLQTRLPLFISLGVAAGILIGATLAEPGSGRESVSKGVAKIREVLGYVDASYVDEVDSEKLVEAAITEMLKELDPHTVYIPAEKQEMAAAELQGSFEGIGIEFDIFKDTLYVVSPLSGGPSEKAGIQTGDKIILVNGEEISGESLDYSAVHKYLRGPKGSEVKISIKRKNEKNLLEFTLIRDKIPQHSVDVHYMLDQEVGYIKVSRFSATTYAEFKSSLDDLISKGMKKLILDLQGNPGGYMNEAIKMADELLSGNKMIVYTKGRQTRYNSEARAERTGVFESGPVIVLIDEGSASASEIVSGALQDNDRALIVGRRSFGKGLVQMPVSLSDGSELRLTISRYYTPSGRSIQKPISAEYDSDYATRYEHGEFFHADSIKFADSLKFETTSGRIVYAGGGIMPDHFIALDTANSTNYLNQLVRSNILREYTVTYYEKNQKRIDKMGMDDFIANFEVTEAMHNEIVQLATKEGITLNKKELVQSLPLLNIYTKAFIARTAWSNAGFYPIFNQTNEALQAAIGLFDEAENLAKAN</sequence>
<gene>
    <name evidence="7" type="ORF">QWY31_11870</name>
</gene>
<dbReference type="SUPFAM" id="SSF52096">
    <property type="entry name" value="ClpP/crotonase"/>
    <property type="match status" value="1"/>
</dbReference>
<dbReference type="CDD" id="cd07560">
    <property type="entry name" value="Peptidase_S41_CPP"/>
    <property type="match status" value="1"/>
</dbReference>
<evidence type="ECO:0000256" key="1">
    <source>
        <dbReference type="ARBA" id="ARBA00009179"/>
    </source>
</evidence>
<evidence type="ECO:0000313" key="8">
    <source>
        <dbReference type="Proteomes" id="UP001168552"/>
    </source>
</evidence>
<dbReference type="RefSeq" id="WP_320004739.1">
    <property type="nucleotide sequence ID" value="NZ_JAUHJS010000006.1"/>
</dbReference>
<dbReference type="SUPFAM" id="SSF50156">
    <property type="entry name" value="PDZ domain-like"/>
    <property type="match status" value="1"/>
</dbReference>
<dbReference type="Proteomes" id="UP001168552">
    <property type="component" value="Unassembled WGS sequence"/>
</dbReference>
<reference evidence="7" key="1">
    <citation type="submission" date="2023-06" db="EMBL/GenBank/DDBJ databases">
        <title>Cytophagales bacterium Strain LB-30, isolated from soil.</title>
        <authorList>
            <person name="Liu B."/>
        </authorList>
    </citation>
    <scope>NUCLEOTIDE SEQUENCE</scope>
    <source>
        <strain evidence="7">LB-30</strain>
    </source>
</reference>
<evidence type="ECO:0000256" key="5">
    <source>
        <dbReference type="RuleBase" id="RU004404"/>
    </source>
</evidence>
<evidence type="ECO:0000313" key="7">
    <source>
        <dbReference type="EMBL" id="MDN4166203.1"/>
    </source>
</evidence>
<organism evidence="7 8">
    <name type="scientific">Shiella aurantiaca</name>
    <dbReference type="NCBI Taxonomy" id="3058365"/>
    <lineage>
        <taxon>Bacteria</taxon>
        <taxon>Pseudomonadati</taxon>
        <taxon>Bacteroidota</taxon>
        <taxon>Cytophagia</taxon>
        <taxon>Cytophagales</taxon>
        <taxon>Shiellaceae</taxon>
        <taxon>Shiella</taxon>
    </lineage>
</organism>
<dbReference type="InterPro" id="IPR029045">
    <property type="entry name" value="ClpP/crotonase-like_dom_sf"/>
</dbReference>
<keyword evidence="4 5" id="KW-0720">Serine protease</keyword>
<evidence type="ECO:0000256" key="2">
    <source>
        <dbReference type="ARBA" id="ARBA00022670"/>
    </source>
</evidence>
<dbReference type="EMBL" id="JAUHJS010000006">
    <property type="protein sequence ID" value="MDN4166203.1"/>
    <property type="molecule type" value="Genomic_DNA"/>
</dbReference>
<dbReference type="Pfam" id="PF03572">
    <property type="entry name" value="Peptidase_S41"/>
    <property type="match status" value="1"/>
</dbReference>
<dbReference type="InterPro" id="IPR055210">
    <property type="entry name" value="CtpA/B_N"/>
</dbReference>
<dbReference type="PANTHER" id="PTHR32060:SF30">
    <property type="entry name" value="CARBOXY-TERMINAL PROCESSING PROTEASE CTPA"/>
    <property type="match status" value="1"/>
</dbReference>
<dbReference type="SMART" id="SM00228">
    <property type="entry name" value="PDZ"/>
    <property type="match status" value="1"/>
</dbReference>
<feature type="domain" description="PDZ" evidence="6">
    <location>
        <begin position="96"/>
        <end position="153"/>
    </location>
</feature>
<dbReference type="Pfam" id="PF22694">
    <property type="entry name" value="CtpB_N-like"/>
    <property type="match status" value="1"/>
</dbReference>
<dbReference type="Gene3D" id="3.90.226.10">
    <property type="entry name" value="2-enoyl-CoA Hydratase, Chain A, domain 1"/>
    <property type="match status" value="1"/>
</dbReference>